<keyword evidence="5 9" id="KW-0808">Transferase</keyword>
<feature type="region of interest" description="Disordered" evidence="7">
    <location>
        <begin position="230"/>
        <end position="363"/>
    </location>
</feature>
<name>A0A1H9Q6V1_9PSEU</name>
<keyword evidence="6" id="KW-0949">S-adenosyl-L-methionine</keyword>
<sequence length="363" mass="38406">MRGAVSFVGAGPGAADLITLRGAARIAEADLVLYTPSAVDPLWLREHTKPDADLVDHARLAADELAELYRRLASRHHRAVRLVAGDPAHCADLREQRELCARLGLDTEVVPGVSPVSAAAAATGNALVETAGADTVVVTEADFERVRELAADSRTLVVHAPAARAAELVEALLGAGLDSEVPVVVAHKISWVDETLLRTTIGELVADVKGANLWRNAVFLVGDALRQAKPRAGYAPRETETGKRWTSRSWRSNGTWSRRSFPEPAPAVGDPTACDPTVEDPAPAGAVEPESAEPGSAEFVSVEPVVARSEPAPAERAPDAPTIESVPEVPVAAEPKPVVKRATATKKQPARPTRTGARRTTKK</sequence>
<evidence type="ECO:0000313" key="9">
    <source>
        <dbReference type="EMBL" id="SER56152.1"/>
    </source>
</evidence>
<dbReference type="Gene3D" id="3.30.950.10">
    <property type="entry name" value="Methyltransferase, Cobalt-precorrin-4 Transmethylase, Domain 2"/>
    <property type="match status" value="1"/>
</dbReference>
<evidence type="ECO:0000256" key="1">
    <source>
        <dbReference type="ARBA" id="ARBA00004953"/>
    </source>
</evidence>
<evidence type="ECO:0000256" key="2">
    <source>
        <dbReference type="ARBA" id="ARBA00005879"/>
    </source>
</evidence>
<dbReference type="CDD" id="cd11641">
    <property type="entry name" value="Precorrin-4_C11-MT"/>
    <property type="match status" value="1"/>
</dbReference>
<dbReference type="GO" id="GO:0009236">
    <property type="term" value="P:cobalamin biosynthetic process"/>
    <property type="evidence" value="ECO:0007669"/>
    <property type="project" value="UniProtKB-UniPathway"/>
</dbReference>
<proteinExistence type="inferred from homology"/>
<dbReference type="AlphaFoldDB" id="A0A1H9Q6V1"/>
<dbReference type="GO" id="GO:0046026">
    <property type="term" value="F:precorrin-4 C11-methyltransferase activity"/>
    <property type="evidence" value="ECO:0007669"/>
    <property type="project" value="InterPro"/>
</dbReference>
<dbReference type="Gene3D" id="3.40.1010.10">
    <property type="entry name" value="Cobalt-precorrin-4 Transmethylase, Domain 1"/>
    <property type="match status" value="1"/>
</dbReference>
<gene>
    <name evidence="9" type="ORF">SAMN04487818_104106</name>
</gene>
<keyword evidence="3" id="KW-0169">Cobalamin biosynthesis</keyword>
<dbReference type="InterPro" id="IPR000878">
    <property type="entry name" value="4pyrrol_Mease"/>
</dbReference>
<dbReference type="InterPro" id="IPR003043">
    <property type="entry name" value="Uropor_MeTrfase_CS"/>
</dbReference>
<evidence type="ECO:0000256" key="7">
    <source>
        <dbReference type="SAM" id="MobiDB-lite"/>
    </source>
</evidence>
<protein>
    <submittedName>
        <fullName evidence="9">Precorrin-4/cobalt-precorrin-4 C11-methyltransferase</fullName>
    </submittedName>
</protein>
<evidence type="ECO:0000256" key="4">
    <source>
        <dbReference type="ARBA" id="ARBA00022603"/>
    </source>
</evidence>
<feature type="compositionally biased region" description="Polar residues" evidence="7">
    <location>
        <begin position="247"/>
        <end position="258"/>
    </location>
</feature>
<feature type="domain" description="Tetrapyrrole methylase" evidence="8">
    <location>
        <begin position="5"/>
        <end position="204"/>
    </location>
</feature>
<dbReference type="InterPro" id="IPR035996">
    <property type="entry name" value="4pyrrol_Methylase_sf"/>
</dbReference>
<dbReference type="UniPathway" id="UPA00148"/>
<comment type="similarity">
    <text evidence="2">Belongs to the precorrin methyltransferase family.</text>
</comment>
<evidence type="ECO:0000259" key="8">
    <source>
        <dbReference type="Pfam" id="PF00590"/>
    </source>
</evidence>
<reference evidence="10" key="1">
    <citation type="submission" date="2016-10" db="EMBL/GenBank/DDBJ databases">
        <authorList>
            <person name="Varghese N."/>
            <person name="Submissions S."/>
        </authorList>
    </citation>
    <scope>NUCLEOTIDE SEQUENCE [LARGE SCALE GENOMIC DNA]</scope>
    <source>
        <strain evidence="10">DSM 44260</strain>
    </source>
</reference>
<keyword evidence="4 9" id="KW-0489">Methyltransferase</keyword>
<comment type="pathway">
    <text evidence="1">Cofactor biosynthesis; adenosylcobalamin biosynthesis.</text>
</comment>
<evidence type="ECO:0000256" key="3">
    <source>
        <dbReference type="ARBA" id="ARBA00022573"/>
    </source>
</evidence>
<dbReference type="InterPro" id="IPR006362">
    <property type="entry name" value="Cbl_synth_CobM/CibF"/>
</dbReference>
<dbReference type="PANTHER" id="PTHR45790:SF4">
    <property type="entry name" value="COBALT-PRECORRIN-4 C(11)-METHYLTRANSFERASE"/>
    <property type="match status" value="1"/>
</dbReference>
<dbReference type="STRING" id="155974.SAMN04487818_104106"/>
<dbReference type="Pfam" id="PF00590">
    <property type="entry name" value="TP_methylase"/>
    <property type="match status" value="1"/>
</dbReference>
<dbReference type="EMBL" id="FOGI01000004">
    <property type="protein sequence ID" value="SER56152.1"/>
    <property type="molecule type" value="Genomic_DNA"/>
</dbReference>
<dbReference type="RefSeq" id="WP_092776443.1">
    <property type="nucleotide sequence ID" value="NZ_FOGI01000004.1"/>
</dbReference>
<dbReference type="SUPFAM" id="SSF53790">
    <property type="entry name" value="Tetrapyrrole methylase"/>
    <property type="match status" value="1"/>
</dbReference>
<organism evidence="9 10">
    <name type="scientific">Actinokineospora terrae</name>
    <dbReference type="NCBI Taxonomy" id="155974"/>
    <lineage>
        <taxon>Bacteria</taxon>
        <taxon>Bacillati</taxon>
        <taxon>Actinomycetota</taxon>
        <taxon>Actinomycetes</taxon>
        <taxon>Pseudonocardiales</taxon>
        <taxon>Pseudonocardiaceae</taxon>
        <taxon>Actinokineospora</taxon>
    </lineage>
</organism>
<dbReference type="InterPro" id="IPR050161">
    <property type="entry name" value="Siro_Cobalamin_biosynth"/>
</dbReference>
<keyword evidence="10" id="KW-1185">Reference proteome</keyword>
<dbReference type="InterPro" id="IPR014776">
    <property type="entry name" value="4pyrrole_Mease_sub2"/>
</dbReference>
<dbReference type="GO" id="GO:0032259">
    <property type="term" value="P:methylation"/>
    <property type="evidence" value="ECO:0007669"/>
    <property type="project" value="UniProtKB-KW"/>
</dbReference>
<evidence type="ECO:0000256" key="5">
    <source>
        <dbReference type="ARBA" id="ARBA00022679"/>
    </source>
</evidence>
<dbReference type="PROSITE" id="PS00839">
    <property type="entry name" value="SUMT_1"/>
    <property type="match status" value="1"/>
</dbReference>
<dbReference type="Proteomes" id="UP000199051">
    <property type="component" value="Unassembled WGS sequence"/>
</dbReference>
<accession>A0A1H9Q6V1</accession>
<dbReference type="PANTHER" id="PTHR45790">
    <property type="entry name" value="SIROHEME SYNTHASE-RELATED"/>
    <property type="match status" value="1"/>
</dbReference>
<feature type="compositionally biased region" description="Low complexity" evidence="7">
    <location>
        <begin position="307"/>
        <end position="336"/>
    </location>
</feature>
<dbReference type="InterPro" id="IPR014777">
    <property type="entry name" value="4pyrrole_Mease_sub1"/>
</dbReference>
<evidence type="ECO:0000256" key="6">
    <source>
        <dbReference type="ARBA" id="ARBA00022691"/>
    </source>
</evidence>
<evidence type="ECO:0000313" key="10">
    <source>
        <dbReference type="Proteomes" id="UP000199051"/>
    </source>
</evidence>